<comment type="similarity">
    <text evidence="4">Belongs to the bacterial secretin family.</text>
</comment>
<accession>A0A1L6MYN6</accession>
<dbReference type="PANTHER" id="PTHR30332:SF24">
    <property type="entry name" value="SECRETIN GSPD-RELATED"/>
    <property type="match status" value="1"/>
</dbReference>
<name>A0A1L6MYN6_9BACT</name>
<dbReference type="STRING" id="1882918.BCY86_07450"/>
<proteinExistence type="inferred from homology"/>
<gene>
    <name evidence="7" type="ORF">BCY86_07450</name>
</gene>
<dbReference type="Pfam" id="PF00263">
    <property type="entry name" value="Secretin"/>
    <property type="match status" value="1"/>
</dbReference>
<protein>
    <submittedName>
        <fullName evidence="7">Uncharacterized protein</fullName>
    </submittedName>
</protein>
<evidence type="ECO:0000313" key="8">
    <source>
        <dbReference type="Proteomes" id="UP000185544"/>
    </source>
</evidence>
<keyword evidence="2" id="KW-0732">Signal</keyword>
<dbReference type="EMBL" id="CP016908">
    <property type="protein sequence ID" value="APS00528.1"/>
    <property type="molecule type" value="Genomic_DNA"/>
</dbReference>
<dbReference type="InterPro" id="IPR032789">
    <property type="entry name" value="T2SS-T3SS_pil_N"/>
</dbReference>
<comment type="subcellular location">
    <subcellularLocation>
        <location evidence="1">Membrane</location>
    </subcellularLocation>
</comment>
<evidence type="ECO:0000313" key="7">
    <source>
        <dbReference type="EMBL" id="APS00528.1"/>
    </source>
</evidence>
<dbReference type="Proteomes" id="UP000185544">
    <property type="component" value="Chromosome"/>
</dbReference>
<evidence type="ECO:0000256" key="4">
    <source>
        <dbReference type="RuleBase" id="RU004003"/>
    </source>
</evidence>
<evidence type="ECO:0000259" key="5">
    <source>
        <dbReference type="Pfam" id="PF00263"/>
    </source>
</evidence>
<keyword evidence="3" id="KW-0472">Membrane</keyword>
<dbReference type="KEGG" id="pabo:BCY86_07450"/>
<dbReference type="GO" id="GO:0016020">
    <property type="term" value="C:membrane"/>
    <property type="evidence" value="ECO:0007669"/>
    <property type="project" value="UniProtKB-SubCell"/>
</dbReference>
<dbReference type="OrthoDB" id="9775455at2"/>
<feature type="domain" description="Pilus formation protein N-terminal" evidence="6">
    <location>
        <begin position="57"/>
        <end position="124"/>
    </location>
</feature>
<dbReference type="InterPro" id="IPR004846">
    <property type="entry name" value="T2SS/T3SS_dom"/>
</dbReference>
<dbReference type="Pfam" id="PF13629">
    <property type="entry name" value="T2SS-T3SS_pil_N"/>
    <property type="match status" value="1"/>
</dbReference>
<dbReference type="GO" id="GO:0015627">
    <property type="term" value="C:type II protein secretion system complex"/>
    <property type="evidence" value="ECO:0007669"/>
    <property type="project" value="TreeGrafter"/>
</dbReference>
<dbReference type="InterPro" id="IPR050810">
    <property type="entry name" value="Bact_Secretion_Sys_Channel"/>
</dbReference>
<dbReference type="PANTHER" id="PTHR30332">
    <property type="entry name" value="PROBABLE GENERAL SECRETION PATHWAY PROTEIN D"/>
    <property type="match status" value="1"/>
</dbReference>
<evidence type="ECO:0000256" key="1">
    <source>
        <dbReference type="ARBA" id="ARBA00004370"/>
    </source>
</evidence>
<evidence type="ECO:0000256" key="2">
    <source>
        <dbReference type="ARBA" id="ARBA00022729"/>
    </source>
</evidence>
<feature type="domain" description="Type II/III secretion system secretin-like" evidence="5">
    <location>
        <begin position="263"/>
        <end position="415"/>
    </location>
</feature>
<organism evidence="7 8">
    <name type="scientific">Pajaroellobacter abortibovis</name>
    <dbReference type="NCBI Taxonomy" id="1882918"/>
    <lineage>
        <taxon>Bacteria</taxon>
        <taxon>Pseudomonadati</taxon>
        <taxon>Myxococcota</taxon>
        <taxon>Polyangia</taxon>
        <taxon>Polyangiales</taxon>
        <taxon>Polyangiaceae</taxon>
    </lineage>
</organism>
<keyword evidence="8" id="KW-1185">Reference proteome</keyword>
<evidence type="ECO:0000256" key="3">
    <source>
        <dbReference type="ARBA" id="ARBA00023136"/>
    </source>
</evidence>
<reference evidence="7 8" key="1">
    <citation type="submission" date="2016-08" db="EMBL/GenBank/DDBJ databases">
        <title>Identification and validation of antigenic proteins from Pajaroellobacter abortibovis using de-novo genome sequence assembly and reverse vaccinology.</title>
        <authorList>
            <person name="Welly B.T."/>
            <person name="Miller M.R."/>
            <person name="Stott J.L."/>
            <person name="Blanchard M.T."/>
            <person name="Islas-Trejo A.D."/>
            <person name="O'Rourke S.M."/>
            <person name="Young A.E."/>
            <person name="Medrano J.F."/>
            <person name="Van Eenennaam A.L."/>
        </authorList>
    </citation>
    <scope>NUCLEOTIDE SEQUENCE [LARGE SCALE GENOMIC DNA]</scope>
    <source>
        <strain evidence="7 8">BTF92-0548A/99-0131</strain>
    </source>
</reference>
<dbReference type="AlphaFoldDB" id="A0A1L6MYN6"/>
<dbReference type="GO" id="GO:0009306">
    <property type="term" value="P:protein secretion"/>
    <property type="evidence" value="ECO:0007669"/>
    <property type="project" value="InterPro"/>
</dbReference>
<sequence length="455" mass="50731">MEVLYPTRQKWLRGSFFLLTVLSVGGIGRAVHAEKAAPLQTQQEEAPEEKNDTTIANQLEFAVGENRTVSAIDVKNYSEGSPGIVDVKLTSDKTKFVLVGLKPGTSSLLLIKRDGQIVNWKINIFAYPPQIIEQELRQLIRDIARVRLRRMGSRFFLEGSVANEQELTRIKRIVSLYPWQVESLVEVGSDTTDRQTNIRIDFFFIQYNRSSGYIFGINWPKYIGTSDTFTANASYDFLKNSISAKTTIVNQPLPSLDIAANYGWVKVVKQATVITTSGTEAKFYNGGEQNFPTTTATSNSIQKISFGTSLTVLPRFYPVTRDLEINMNAEVSDLTPSIAGTVLPGRQLSNLSTLVKIRLGQSLLLTAINTQSQRHTNKGLPLFSQIPILGPLFSSQNNMDEELEGAVFIVPSVVDSPLRNTIDIVQKALEEYEDYSGRIKGMEIYNRQPWSGPSS</sequence>
<dbReference type="RefSeq" id="WP_075277197.1">
    <property type="nucleotide sequence ID" value="NZ_CP016908.1"/>
</dbReference>
<evidence type="ECO:0000259" key="6">
    <source>
        <dbReference type="Pfam" id="PF13629"/>
    </source>
</evidence>